<evidence type="ECO:0000256" key="8">
    <source>
        <dbReference type="ARBA" id="ARBA00022729"/>
    </source>
</evidence>
<keyword evidence="19" id="KW-1160">Virus entry into host cell</keyword>
<evidence type="ECO:0000256" key="13">
    <source>
        <dbReference type="ARBA" id="ARBA00023054"/>
    </source>
</evidence>
<dbReference type="Proteomes" id="UP000114585">
    <property type="component" value="Segment"/>
</dbReference>
<keyword evidence="17" id="KW-0325">Glycoprotein</keyword>
<evidence type="ECO:0000256" key="20">
    <source>
        <dbReference type="RuleBase" id="RU003705"/>
    </source>
</evidence>
<dbReference type="GO" id="GO:0020002">
    <property type="term" value="C:host cell plasma membrane"/>
    <property type="evidence" value="ECO:0007669"/>
    <property type="project" value="UniProtKB-SubCell"/>
</dbReference>
<dbReference type="EMBL" id="JQ886184">
    <property type="protein sequence ID" value="AFN06857.1"/>
    <property type="molecule type" value="Viral_cRNA"/>
</dbReference>
<dbReference type="GO" id="GO:0046718">
    <property type="term" value="P:symbiont entry into host cell"/>
    <property type="evidence" value="ECO:0007669"/>
    <property type="project" value="UniProtKB-KW"/>
</dbReference>
<evidence type="ECO:0000313" key="22">
    <source>
        <dbReference type="Proteomes" id="UP000114585"/>
    </source>
</evidence>
<keyword evidence="12 20" id="KW-1133">Transmembrane helix</keyword>
<dbReference type="KEGG" id="vg:21011930"/>
<keyword evidence="7 20" id="KW-0812">Transmembrane</keyword>
<keyword evidence="16" id="KW-1015">Disulfide bond</keyword>
<evidence type="ECO:0000313" key="21">
    <source>
        <dbReference type="EMBL" id="AFN06857.1"/>
    </source>
</evidence>
<dbReference type="Gene3D" id="6.10.10.110">
    <property type="match status" value="1"/>
</dbReference>
<evidence type="ECO:0000256" key="11">
    <source>
        <dbReference type="ARBA" id="ARBA00022879"/>
    </source>
</evidence>
<evidence type="ECO:0000256" key="5">
    <source>
        <dbReference type="ARBA" id="ARBA00022521"/>
    </source>
</evidence>
<evidence type="ECO:0000256" key="2">
    <source>
        <dbReference type="ARBA" id="ARBA00016586"/>
    </source>
</evidence>
<evidence type="ECO:0000256" key="9">
    <source>
        <dbReference type="ARBA" id="ARBA00022844"/>
    </source>
</evidence>
<protein>
    <recommendedName>
        <fullName evidence="2 20">Fusion glycoprotein F0</fullName>
    </recommendedName>
</protein>
<comment type="subunit">
    <text evidence="20">Homotrimer of disulfide-linked F1-F2.</text>
</comment>
<evidence type="ECO:0000256" key="12">
    <source>
        <dbReference type="ARBA" id="ARBA00022989"/>
    </source>
</evidence>
<dbReference type="SUPFAM" id="SSF69922">
    <property type="entry name" value="Head and neck region of the ectodomain of NDV fusion glycoprotein"/>
    <property type="match status" value="1"/>
</dbReference>
<keyword evidence="10" id="KW-1043">Host membrane</keyword>
<evidence type="ECO:0000256" key="14">
    <source>
        <dbReference type="ARBA" id="ARBA00023136"/>
    </source>
</evidence>
<name>I6UB10_9MONO</name>
<evidence type="ECO:0000256" key="4">
    <source>
        <dbReference type="ARBA" id="ARBA00022511"/>
    </source>
</evidence>
<dbReference type="OrthoDB" id="2687at10239"/>
<comment type="similarity">
    <text evidence="1 20">Belongs to the paramyxoviruses fusion glycoprotein family.</text>
</comment>
<dbReference type="GO" id="GO:0019064">
    <property type="term" value="P:fusion of virus membrane with host plasma membrane"/>
    <property type="evidence" value="ECO:0007669"/>
    <property type="project" value="UniProtKB-KW"/>
</dbReference>
<keyword evidence="18" id="KW-0449">Lipoprotein</keyword>
<evidence type="ECO:0000256" key="16">
    <source>
        <dbReference type="ARBA" id="ARBA00023157"/>
    </source>
</evidence>
<keyword evidence="9" id="KW-0946">Virion</keyword>
<keyword evidence="13" id="KW-0175">Coiled coil</keyword>
<evidence type="ECO:0000256" key="1">
    <source>
        <dbReference type="ARBA" id="ARBA00008211"/>
    </source>
</evidence>
<evidence type="ECO:0000256" key="19">
    <source>
        <dbReference type="ARBA" id="ARBA00023296"/>
    </source>
</evidence>
<dbReference type="Pfam" id="PF00523">
    <property type="entry name" value="Fusion_gly"/>
    <property type="match status" value="1"/>
</dbReference>
<dbReference type="Gene3D" id="2.60.40.1690">
    <property type="entry name" value="Head and neck region of the ectodomain of NDV fusion glycoprotein"/>
    <property type="match status" value="1"/>
</dbReference>
<keyword evidence="4" id="KW-1032">Host cell membrane</keyword>
<keyword evidence="8" id="KW-0732">Signal</keyword>
<evidence type="ECO:0000256" key="6">
    <source>
        <dbReference type="ARBA" id="ARBA00022595"/>
    </source>
</evidence>
<dbReference type="GO" id="GO:0055036">
    <property type="term" value="C:virion membrane"/>
    <property type="evidence" value="ECO:0007669"/>
    <property type="project" value="UniProtKB-SubCell"/>
</dbReference>
<evidence type="ECO:0000256" key="18">
    <source>
        <dbReference type="ARBA" id="ARBA00023288"/>
    </source>
</evidence>
<dbReference type="InterPro" id="IPR000776">
    <property type="entry name" value="Fusion_F0_Paramyxovir"/>
</dbReference>
<sequence length="562" mass="61285">MGTCLNNRLSTIPSIKTVQCILIILSYIIPYSATDNPIADRSLLRAGIVPIYSKSLSVYTNSISGYLTVRMLPPLPKNLTECSQEVVSNYNKTITRMFQPISDNLMRIQEGTDSGTKRFVGAVIGSVALGVATSAQITAALAMVQAQDNAKAIWKLKEAISSTNQAVLELKEGVNTLGVAVDKIQGYINNEILPSLSELECRVNANKLASQLNLYLIELTTIFGDQITNPALTPLSLQALYTLAGDTMGSFLQYIGAQDNEIESLYDSGLINGQIVSYDASIQTIIIKVSIPSISSLSRFSIMRLATVSSSVGGFEKTPLVPEYLLISDNHIEEFSIVDCKESSDIFYCPQILSMPISTATVECLKGRIDQCIYTSQLTILSHRIVTYNGVVVANCFAELCRCTNPSYIIRQDRDVAVTVIDKDLCKRVQIGDIELIVQASIANEYKVNFTVSEDQLAPSTPIDISNELNSLNQTLDKVGQLINTSNQILASLNPKLVNNTSIIVLIVMGVVLILWLLALTIYSIYAARNLNSIGRLAKSAYASYVADKNVYKNESTSSSSI</sequence>
<evidence type="ECO:0000256" key="10">
    <source>
        <dbReference type="ARBA" id="ARBA00022870"/>
    </source>
</evidence>
<dbReference type="Gene3D" id="2.40.490.10">
    <property type="entry name" value="Newcastle disease virus like domain"/>
    <property type="match status" value="1"/>
</dbReference>
<dbReference type="SUPFAM" id="SSF58069">
    <property type="entry name" value="Virus ectodomain"/>
    <property type="match status" value="1"/>
</dbReference>
<keyword evidence="3" id="KW-1168">Fusion of virus membrane with host membrane</keyword>
<keyword evidence="11 20" id="KW-0261">Viral envelope protein</keyword>
<dbReference type="GO" id="GO:0019031">
    <property type="term" value="C:viral envelope"/>
    <property type="evidence" value="ECO:0007669"/>
    <property type="project" value="UniProtKB-KW"/>
</dbReference>
<dbReference type="SMR" id="I6UB10"/>
<organism evidence="21 22">
    <name type="scientific">avian paramyxovirus 11</name>
    <dbReference type="NCBI Taxonomy" id="2560310"/>
    <lineage>
        <taxon>Viruses</taxon>
        <taxon>Riboviria</taxon>
        <taxon>Orthornavirae</taxon>
        <taxon>Negarnaviricota</taxon>
        <taxon>Haploviricotina</taxon>
        <taxon>Monjiviricetes</taxon>
        <taxon>Mononegavirales</taxon>
        <taxon>Paramyxoviridae</taxon>
        <taxon>Avulavirinae</taxon>
        <taxon>Metaavulavirus</taxon>
        <taxon>Metaavulavirus galliense</taxon>
    </lineage>
</organism>
<evidence type="ECO:0000256" key="7">
    <source>
        <dbReference type="ARBA" id="ARBA00022692"/>
    </source>
</evidence>
<proteinExistence type="inferred from homology"/>
<keyword evidence="6" id="KW-1162">Viral penetration into host cytoplasm</keyword>
<keyword evidence="22" id="KW-1185">Reference proteome</keyword>
<evidence type="ECO:0000256" key="3">
    <source>
        <dbReference type="ARBA" id="ARBA00022506"/>
    </source>
</evidence>
<keyword evidence="15" id="KW-0564">Palmitate</keyword>
<evidence type="ECO:0000256" key="17">
    <source>
        <dbReference type="ARBA" id="ARBA00023180"/>
    </source>
</evidence>
<feature type="transmembrane region" description="Helical" evidence="20">
    <location>
        <begin position="503"/>
        <end position="526"/>
    </location>
</feature>
<evidence type="ECO:0000256" key="15">
    <source>
        <dbReference type="ARBA" id="ARBA00023139"/>
    </source>
</evidence>
<dbReference type="GeneID" id="21011930"/>
<comment type="subcellular location">
    <subcellularLocation>
        <location evidence="20">Virion membrane</location>
        <topology evidence="20">Single-pass type I membrane protein</topology>
    </subcellularLocation>
    <subcellularLocation>
        <location evidence="20">Host cell membrane</location>
        <topology evidence="20">Single-pass membrane protein</topology>
    </subcellularLocation>
</comment>
<reference evidence="21 22" key="1">
    <citation type="journal article" date="2012" name="J. Virol.">
        <title>Complete genome sequence of a novel avian paramyxovirus.</title>
        <authorList>
            <person name="Briand F.-X."/>
            <person name="Henry A."/>
            <person name="Massin P."/>
            <person name="Jestin V."/>
        </authorList>
    </citation>
    <scope>NUCLEOTIDE SEQUENCE [LARGE SCALE GENOMIC DNA]</scope>
    <source>
        <strain evidence="21">Common_snipe/France/100212/2010</strain>
    </source>
</reference>
<keyword evidence="5" id="KW-1169">Fusion of virus membrane with host cell membrane</keyword>
<dbReference type="Gene3D" id="1.10.287.2480">
    <property type="match status" value="1"/>
</dbReference>
<keyword evidence="14 20" id="KW-0472">Membrane</keyword>
<accession>I6UB10</accession>
<dbReference type="RefSeq" id="YP_009094481.1">
    <property type="nucleotide sequence ID" value="NC_025407.1"/>
</dbReference>